<dbReference type="GO" id="GO:0005886">
    <property type="term" value="C:plasma membrane"/>
    <property type="evidence" value="ECO:0007669"/>
    <property type="project" value="UniProtKB-SubCell"/>
</dbReference>
<comment type="caution">
    <text evidence="8">The sequence shown here is derived from an EMBL/GenBank/DDBJ whole genome shotgun (WGS) entry which is preliminary data.</text>
</comment>
<keyword evidence="2" id="KW-1003">Cell membrane</keyword>
<evidence type="ECO:0000313" key="8">
    <source>
        <dbReference type="EMBL" id="NVD43445.1"/>
    </source>
</evidence>
<dbReference type="InterPro" id="IPR014320">
    <property type="entry name" value="Phageshock_PspC"/>
</dbReference>
<evidence type="ECO:0000256" key="1">
    <source>
        <dbReference type="ARBA" id="ARBA00004162"/>
    </source>
</evidence>
<protein>
    <submittedName>
        <fullName evidence="8">Envelope stress response membrane protein PspC</fullName>
    </submittedName>
</protein>
<sequence>MNSPRTKLYKDKQNAKLMGVCAGIADYTGVDALWVRLAAVALLFAGMGMIVPAYFIAGILLNAKPDYLYTTDSDEQKYWQRVRQSPKRTAREIRSRMKDVDRRLAEVESYYVSSNPRLNAEIERLR</sequence>
<keyword evidence="5 6" id="KW-0472">Membrane</keyword>
<keyword evidence="3 6" id="KW-0812">Transmembrane</keyword>
<dbReference type="RefSeq" id="WP_176265783.1">
    <property type="nucleotide sequence ID" value="NZ_JABWGV010000001.1"/>
</dbReference>
<evidence type="ECO:0000256" key="3">
    <source>
        <dbReference type="ARBA" id="ARBA00022692"/>
    </source>
</evidence>
<keyword evidence="4 6" id="KW-1133">Transmembrane helix</keyword>
<accession>A0A850H326</accession>
<gene>
    <name evidence="8" type="primary">pspC</name>
    <name evidence="8" type="ORF">HUV48_00245</name>
</gene>
<keyword evidence="9" id="KW-1185">Reference proteome</keyword>
<feature type="transmembrane region" description="Helical" evidence="6">
    <location>
        <begin position="37"/>
        <end position="61"/>
    </location>
</feature>
<dbReference type="EMBL" id="JABWGV010000001">
    <property type="protein sequence ID" value="NVD43445.1"/>
    <property type="molecule type" value="Genomic_DNA"/>
</dbReference>
<comment type="subcellular location">
    <subcellularLocation>
        <location evidence="1">Cell membrane</location>
        <topology evidence="1">Single-pass membrane protein</topology>
    </subcellularLocation>
</comment>
<evidence type="ECO:0000256" key="4">
    <source>
        <dbReference type="ARBA" id="ARBA00022989"/>
    </source>
</evidence>
<evidence type="ECO:0000259" key="7">
    <source>
        <dbReference type="Pfam" id="PF04024"/>
    </source>
</evidence>
<dbReference type="InterPro" id="IPR007168">
    <property type="entry name" value="Phageshock_PspC_N"/>
</dbReference>
<dbReference type="Proteomes" id="UP000561438">
    <property type="component" value="Unassembled WGS sequence"/>
</dbReference>
<dbReference type="InterPro" id="IPR052027">
    <property type="entry name" value="PspC"/>
</dbReference>
<dbReference type="AlphaFoldDB" id="A0A850H326"/>
<evidence type="ECO:0000256" key="6">
    <source>
        <dbReference type="SAM" id="Phobius"/>
    </source>
</evidence>
<name>A0A850H326_9SPHN</name>
<proteinExistence type="predicted"/>
<feature type="domain" description="Phage shock protein PspC N-terminal" evidence="7">
    <location>
        <begin position="7"/>
        <end position="62"/>
    </location>
</feature>
<reference evidence="8 9" key="1">
    <citation type="submission" date="2020-06" db="EMBL/GenBank/DDBJ databases">
        <title>Altererythrobacter sp. HHU K3-1.</title>
        <authorList>
            <person name="Zhang D."/>
            <person name="Xue H."/>
        </authorList>
    </citation>
    <scope>NUCLEOTIDE SEQUENCE [LARGE SCALE GENOMIC DNA]</scope>
    <source>
        <strain evidence="8 9">HHU K3-1</strain>
    </source>
</reference>
<evidence type="ECO:0000313" key="9">
    <source>
        <dbReference type="Proteomes" id="UP000561438"/>
    </source>
</evidence>
<dbReference type="PANTHER" id="PTHR33885:SF3">
    <property type="entry name" value="PHAGE SHOCK PROTEIN C"/>
    <property type="match status" value="1"/>
</dbReference>
<dbReference type="PANTHER" id="PTHR33885">
    <property type="entry name" value="PHAGE SHOCK PROTEIN C"/>
    <property type="match status" value="1"/>
</dbReference>
<evidence type="ECO:0000256" key="5">
    <source>
        <dbReference type="ARBA" id="ARBA00023136"/>
    </source>
</evidence>
<dbReference type="Pfam" id="PF04024">
    <property type="entry name" value="PspC"/>
    <property type="match status" value="1"/>
</dbReference>
<dbReference type="NCBIfam" id="TIGR02978">
    <property type="entry name" value="phageshock_pspC"/>
    <property type="match status" value="1"/>
</dbReference>
<evidence type="ECO:0000256" key="2">
    <source>
        <dbReference type="ARBA" id="ARBA00022475"/>
    </source>
</evidence>
<organism evidence="8 9">
    <name type="scientific">Qipengyuania atrilutea</name>
    <dbReference type="NCBI Taxonomy" id="2744473"/>
    <lineage>
        <taxon>Bacteria</taxon>
        <taxon>Pseudomonadati</taxon>
        <taxon>Pseudomonadota</taxon>
        <taxon>Alphaproteobacteria</taxon>
        <taxon>Sphingomonadales</taxon>
        <taxon>Erythrobacteraceae</taxon>
        <taxon>Qipengyuania</taxon>
    </lineage>
</organism>